<keyword evidence="3 7" id="KW-0812">Transmembrane</keyword>
<reference evidence="10 11" key="2">
    <citation type="submission" date="2009-02" db="EMBL/GenBank/DDBJ databases">
        <title>Draft genome sequence of Blautia hydrogenotrophica DSM 10507 (Ruminococcus hydrogenotrophicus DSM 10507).</title>
        <authorList>
            <person name="Sudarsanam P."/>
            <person name="Ley R."/>
            <person name="Guruge J."/>
            <person name="Turnbaugh P.J."/>
            <person name="Mahowald M."/>
            <person name="Liep D."/>
            <person name="Gordon J."/>
        </authorList>
    </citation>
    <scope>NUCLEOTIDE SEQUENCE [LARGE SCALE GENOMIC DNA]</scope>
    <source>
        <strain evidence="11">DSM 10507 / JCM 14656 / S5a33</strain>
    </source>
</reference>
<evidence type="ECO:0000313" key="11">
    <source>
        <dbReference type="Proteomes" id="UP000003100"/>
    </source>
</evidence>
<evidence type="ECO:0000259" key="8">
    <source>
        <dbReference type="Pfam" id="PF02687"/>
    </source>
</evidence>
<dbReference type="EMBL" id="ACBZ01000159">
    <property type="protein sequence ID" value="EEG48202.1"/>
    <property type="molecule type" value="Genomic_DNA"/>
</dbReference>
<dbReference type="GeneID" id="86823032"/>
<name>C0CPV9_BLAHS</name>
<reference evidence="10 11" key="1">
    <citation type="submission" date="2009-01" db="EMBL/GenBank/DDBJ databases">
        <authorList>
            <person name="Fulton L."/>
            <person name="Clifton S."/>
            <person name="Fulton B."/>
            <person name="Xu J."/>
            <person name="Minx P."/>
            <person name="Pepin K.H."/>
            <person name="Johnson M."/>
            <person name="Bhonagiri V."/>
            <person name="Nash W.E."/>
            <person name="Mardis E.R."/>
            <person name="Wilson R.K."/>
        </authorList>
    </citation>
    <scope>NUCLEOTIDE SEQUENCE [LARGE SCALE GENOMIC DNA]</scope>
    <source>
        <strain evidence="11">DSM 10507 / JCM 14656 / S5a33</strain>
    </source>
</reference>
<dbReference type="PATRIC" id="fig|476272.21.peg.1045"/>
<dbReference type="GO" id="GO:0022857">
    <property type="term" value="F:transmembrane transporter activity"/>
    <property type="evidence" value="ECO:0007669"/>
    <property type="project" value="TreeGrafter"/>
</dbReference>
<sequence>MGNMIEYVKMAIHNILANKGRSFLTMLGIIIGISSVIAIVSIGQGTTNQMNSEINDVGVGQIYINCSEDAQKAEEWITPDDLEDLKALDEVDGVSVASTLVGETTTGKGNFSLYLTGDTEDAKMVNNDSMKRGNYFTDADVAEARNVCVISDMDAKRLFGTDDVVGMDIDVTSYDITKTYRIVGVTEQKENGTFVSYTYEGMPSYITVPYTSLSDVMEGIEEFYSVTIIGNKSVDSKVVTEKALHVLERNHQSAGEDYYQVQSFQDVLKVMNQMMGMVTAFISFVAGISLLVGGIGVMNIMLVSVTERTREIGIRKSLGAKTSSIMMQFLAESAIITAIGGIIGIVLGIAAAFGICSIISQSMEMAISPGISPGTILIATAFACAVGVFFGIYPAKKAAKLSPIEALRRN</sequence>
<keyword evidence="4 7" id="KW-1133">Transmembrane helix</keyword>
<proteinExistence type="inferred from homology"/>
<keyword evidence="11" id="KW-1185">Reference proteome</keyword>
<dbReference type="Pfam" id="PF12704">
    <property type="entry name" value="MacB_PCD"/>
    <property type="match status" value="1"/>
</dbReference>
<dbReference type="InterPro" id="IPR003838">
    <property type="entry name" value="ABC3_permease_C"/>
</dbReference>
<gene>
    <name evidence="10" type="ORF">RUMHYD_02910</name>
</gene>
<feature type="transmembrane region" description="Helical" evidence="7">
    <location>
        <begin position="23"/>
        <end position="42"/>
    </location>
</feature>
<feature type="domain" description="ABC3 transporter permease C-terminal" evidence="8">
    <location>
        <begin position="284"/>
        <end position="403"/>
    </location>
</feature>
<comment type="caution">
    <text evidence="10">The sequence shown here is derived from an EMBL/GenBank/DDBJ whole genome shotgun (WGS) entry which is preliminary data.</text>
</comment>
<evidence type="ECO:0008006" key="12">
    <source>
        <dbReference type="Google" id="ProtNLM"/>
    </source>
</evidence>
<evidence type="ECO:0000313" key="10">
    <source>
        <dbReference type="EMBL" id="EEG48202.1"/>
    </source>
</evidence>
<comment type="similarity">
    <text evidence="6">Belongs to the ABC-4 integral membrane protein family.</text>
</comment>
<evidence type="ECO:0000256" key="1">
    <source>
        <dbReference type="ARBA" id="ARBA00004651"/>
    </source>
</evidence>
<evidence type="ECO:0000256" key="4">
    <source>
        <dbReference type="ARBA" id="ARBA00022989"/>
    </source>
</evidence>
<dbReference type="RefSeq" id="WP_005950662.1">
    <property type="nucleotide sequence ID" value="NZ_CP136423.1"/>
</dbReference>
<feature type="transmembrane region" description="Helical" evidence="7">
    <location>
        <begin position="334"/>
        <end position="359"/>
    </location>
</feature>
<comment type="subcellular location">
    <subcellularLocation>
        <location evidence="1">Cell membrane</location>
        <topology evidence="1">Multi-pass membrane protein</topology>
    </subcellularLocation>
</comment>
<dbReference type="GO" id="GO:0005886">
    <property type="term" value="C:plasma membrane"/>
    <property type="evidence" value="ECO:0007669"/>
    <property type="project" value="UniProtKB-SubCell"/>
</dbReference>
<dbReference type="InterPro" id="IPR025857">
    <property type="entry name" value="MacB_PCD"/>
</dbReference>
<organism evidence="10 11">
    <name type="scientific">Blautia hydrogenotrophica (strain DSM 10507 / JCM 14656 / S5a33)</name>
    <name type="common">Ruminococcus hydrogenotrophicus</name>
    <dbReference type="NCBI Taxonomy" id="476272"/>
    <lineage>
        <taxon>Bacteria</taxon>
        <taxon>Bacillati</taxon>
        <taxon>Bacillota</taxon>
        <taxon>Clostridia</taxon>
        <taxon>Lachnospirales</taxon>
        <taxon>Lachnospiraceae</taxon>
        <taxon>Blautia</taxon>
    </lineage>
</organism>
<evidence type="ECO:0000259" key="9">
    <source>
        <dbReference type="Pfam" id="PF12704"/>
    </source>
</evidence>
<protein>
    <recommendedName>
        <fullName evidence="12">Macrolide export ATP-binding/permease protein MacB</fullName>
    </recommendedName>
</protein>
<dbReference type="InterPro" id="IPR050250">
    <property type="entry name" value="Macrolide_Exporter_MacB"/>
</dbReference>
<dbReference type="HOGENOM" id="CLU_000604_8_0_9"/>
<accession>C0CPV9</accession>
<feature type="transmembrane region" description="Helical" evidence="7">
    <location>
        <begin position="371"/>
        <end position="393"/>
    </location>
</feature>
<feature type="transmembrane region" description="Helical" evidence="7">
    <location>
        <begin position="278"/>
        <end position="302"/>
    </location>
</feature>
<keyword evidence="5 7" id="KW-0472">Membrane</keyword>
<evidence type="ECO:0000256" key="5">
    <source>
        <dbReference type="ARBA" id="ARBA00023136"/>
    </source>
</evidence>
<evidence type="ECO:0000256" key="2">
    <source>
        <dbReference type="ARBA" id="ARBA00022475"/>
    </source>
</evidence>
<keyword evidence="2" id="KW-1003">Cell membrane</keyword>
<dbReference type="PANTHER" id="PTHR30572:SF4">
    <property type="entry name" value="ABC TRANSPORTER PERMEASE YTRF"/>
    <property type="match status" value="1"/>
</dbReference>
<dbReference type="Proteomes" id="UP000003100">
    <property type="component" value="Unassembled WGS sequence"/>
</dbReference>
<feature type="domain" description="MacB-like periplasmic core" evidence="9">
    <location>
        <begin position="22"/>
        <end position="217"/>
    </location>
</feature>
<evidence type="ECO:0000256" key="7">
    <source>
        <dbReference type="SAM" id="Phobius"/>
    </source>
</evidence>
<dbReference type="AlphaFoldDB" id="C0CPV9"/>
<evidence type="ECO:0000256" key="6">
    <source>
        <dbReference type="ARBA" id="ARBA00038076"/>
    </source>
</evidence>
<dbReference type="Pfam" id="PF02687">
    <property type="entry name" value="FtsX"/>
    <property type="match status" value="1"/>
</dbReference>
<dbReference type="eggNOG" id="COG0577">
    <property type="taxonomic scope" value="Bacteria"/>
</dbReference>
<dbReference type="PANTHER" id="PTHR30572">
    <property type="entry name" value="MEMBRANE COMPONENT OF TRANSPORTER-RELATED"/>
    <property type="match status" value="1"/>
</dbReference>
<evidence type="ECO:0000256" key="3">
    <source>
        <dbReference type="ARBA" id="ARBA00022692"/>
    </source>
</evidence>